<dbReference type="EMBL" id="CENE01000001">
    <property type="protein sequence ID" value="CEQ39012.1"/>
    <property type="molecule type" value="Genomic_DNA"/>
</dbReference>
<name>A0A0D6EG61_SPOSA</name>
<keyword evidence="7" id="KW-1185">Reference proteome</keyword>
<reference evidence="7" key="1">
    <citation type="submission" date="2015-02" db="EMBL/GenBank/DDBJ databases">
        <authorList>
            <person name="Gon?alves P."/>
        </authorList>
    </citation>
    <scope>NUCLEOTIDE SEQUENCE [LARGE SCALE GENOMIC DNA]</scope>
</reference>
<evidence type="ECO:0000313" key="6">
    <source>
        <dbReference type="EMBL" id="CEQ39012.1"/>
    </source>
</evidence>
<dbReference type="AlphaFoldDB" id="A0A0D6EG61"/>
<dbReference type="Proteomes" id="UP000243876">
    <property type="component" value="Unassembled WGS sequence"/>
</dbReference>
<proteinExistence type="predicted"/>
<keyword evidence="3" id="KW-0067">ATP-binding</keyword>
<feature type="region of interest" description="Disordered" evidence="4">
    <location>
        <begin position="400"/>
        <end position="486"/>
    </location>
</feature>
<feature type="region of interest" description="Disordered" evidence="4">
    <location>
        <begin position="1"/>
        <end position="35"/>
    </location>
</feature>
<gene>
    <name evidence="6" type="primary">SPOSA6832_00489</name>
</gene>
<feature type="region of interest" description="Disordered" evidence="4">
    <location>
        <begin position="813"/>
        <end position="854"/>
    </location>
</feature>
<feature type="compositionally biased region" description="Low complexity" evidence="4">
    <location>
        <begin position="400"/>
        <end position="419"/>
    </location>
</feature>
<keyword evidence="2" id="KW-0547">Nucleotide-binding</keyword>
<feature type="region of interest" description="Disordered" evidence="4">
    <location>
        <begin position="633"/>
        <end position="682"/>
    </location>
</feature>
<evidence type="ECO:0000256" key="1">
    <source>
        <dbReference type="ARBA" id="ARBA00022527"/>
    </source>
</evidence>
<dbReference type="Gene3D" id="3.30.200.20">
    <property type="entry name" value="Phosphorylase Kinase, domain 1"/>
    <property type="match status" value="1"/>
</dbReference>
<sequence>MSISPGAASVLSSESSLPPPPRPGPSRTGFHRDFPPPLSPRHWTVLREVGDGSFGTVWLADWHSPLNLPPGTQPPGPSSRAEYKGKQLVAIKRMKKAFDGGWDECMKLKELKSLRQIPMHPNIIPLYDAFLLPSSRELYFVFECMEGNLYQLTKSRKGRPLASGLTASIFYQILAGLHHIHSHGYFHRDMKPENLLITTTGLADYPASGLYALPGTPPEKDVVVIVKLADFGLAREIGSKPPYTEYVSTRWYCAPEVLLRSRDYSVPVDMWALGTILVEVLTLKPLFPGDSEVDQVYKICEVLGDPSTEYGLDERGRVRGGGGWTRGIKMAKDVGFAFPKIPPRTFSGLFDPNVVPVQLIDCIQDLLRYEPKARLTTRQCLDHAYFREVAYRFAPYAPAHTHQQAPQPSSSSQYSATGGSSHGVNTTRLANVTPSQASPRSLPPSHSHGAAPQPQFKLPFPSDPNHPQLPSPDHYAHPHPHAPQLTRNFSISSTFSGASGLSSTYPVQVHPSSASASSAVRHQSFPEGVASSDAQSIASFPSPSASTVWSGDASTSAPPQPSWATGQAPAAPPLRVPAFGTHPARSPSIAPSITASTFYDGSIFEGIAPTRASSIMSFPVYYGATMGNGAAQNGAGGVDDSPRFSSMGTPSLSRADSVGSISPPVAGPSSLRRQPSGVALDYSPPLGVSSSAVAQQSTPSTKSGKWGFGSVFSGDKVASSSASLASPTFGSSFTPSLNPLKRSPSNASIAASANAQALSSMPLDPKKVKKEAERLAKEQEKANRLAKEQAARDRARAVMKKKNQLMQAADPLHNFSNQTRGGGAGAPGGPPGAGPEAAAGLGSPQLDKGKGRAVMSDRMVQQRMPQIIEDTSRLYVSPSAGQAGGEPYHPGLLSTRFKARRRDEDDDVHSISSNETGQSSQYGPTGIVPGRGRPFSISSKATSASDPERRSRNDVPDINHLHRVASISSLPSASHAPNRHYAAPSTGHSSLDITLINNMQGLATTSTNDLSWPPPPGASSAVRSESLSRQRVASPPHHEQRYSPYQLPSSAASHPRSPGPTLAPIQFDPAGQYTAAGHLRTKPSPSNHAVQPSSTSVASYHSTPSVLPSYFVHQSHQQGGEASLRLPYLPAMDHEPSSPVPGSTFPFLSPSPSASDTPPIQR</sequence>
<feature type="compositionally biased region" description="Low complexity" evidence="4">
    <location>
        <begin position="1"/>
        <end position="16"/>
    </location>
</feature>
<feature type="compositionally biased region" description="Polar residues" evidence="4">
    <location>
        <begin position="422"/>
        <end position="439"/>
    </location>
</feature>
<feature type="compositionally biased region" description="Polar residues" evidence="4">
    <location>
        <begin position="532"/>
        <end position="565"/>
    </location>
</feature>
<feature type="region of interest" description="Disordered" evidence="4">
    <location>
        <begin position="1006"/>
        <end position="1100"/>
    </location>
</feature>
<dbReference type="PROSITE" id="PS50011">
    <property type="entry name" value="PROTEIN_KINASE_DOM"/>
    <property type="match status" value="1"/>
</dbReference>
<feature type="domain" description="Protein kinase" evidence="5">
    <location>
        <begin position="43"/>
        <end position="386"/>
    </location>
</feature>
<evidence type="ECO:0000313" key="7">
    <source>
        <dbReference type="Proteomes" id="UP000243876"/>
    </source>
</evidence>
<feature type="region of interest" description="Disordered" evidence="4">
    <location>
        <begin position="900"/>
        <end position="960"/>
    </location>
</feature>
<evidence type="ECO:0000259" key="5">
    <source>
        <dbReference type="PROSITE" id="PS50011"/>
    </source>
</evidence>
<evidence type="ECO:0000256" key="3">
    <source>
        <dbReference type="ARBA" id="ARBA00022840"/>
    </source>
</evidence>
<keyword evidence="1" id="KW-0723">Serine/threonine-protein kinase</keyword>
<protein>
    <submittedName>
        <fullName evidence="6">SPOSA6832_00489-mRNA-1:cds</fullName>
    </submittedName>
</protein>
<dbReference type="SMART" id="SM00220">
    <property type="entry name" value="S_TKc"/>
    <property type="match status" value="1"/>
</dbReference>
<evidence type="ECO:0000256" key="4">
    <source>
        <dbReference type="SAM" id="MobiDB-lite"/>
    </source>
</evidence>
<dbReference type="InterPro" id="IPR000719">
    <property type="entry name" value="Prot_kinase_dom"/>
</dbReference>
<dbReference type="SUPFAM" id="SSF56112">
    <property type="entry name" value="Protein kinase-like (PK-like)"/>
    <property type="match status" value="1"/>
</dbReference>
<feature type="compositionally biased region" description="Polar residues" evidence="4">
    <location>
        <begin position="643"/>
        <end position="654"/>
    </location>
</feature>
<feature type="compositionally biased region" description="Polar residues" evidence="4">
    <location>
        <begin position="1083"/>
        <end position="1100"/>
    </location>
</feature>
<accession>A0A0D6EG61</accession>
<dbReference type="PANTHER" id="PTHR24055">
    <property type="entry name" value="MITOGEN-ACTIVATED PROTEIN KINASE"/>
    <property type="match status" value="1"/>
</dbReference>
<keyword evidence="1" id="KW-0808">Transferase</keyword>
<dbReference type="InterPro" id="IPR011009">
    <property type="entry name" value="Kinase-like_dom_sf"/>
</dbReference>
<feature type="compositionally biased region" description="Pro residues" evidence="4">
    <location>
        <begin position="461"/>
        <end position="470"/>
    </location>
</feature>
<feature type="compositionally biased region" description="Polar residues" evidence="4">
    <location>
        <begin position="910"/>
        <end position="923"/>
    </location>
</feature>
<keyword evidence="1" id="KW-0418">Kinase</keyword>
<dbReference type="FunFam" id="1.10.510.10:FF:000314">
    <property type="entry name" value="Serine threonine-protein kinase mak"/>
    <property type="match status" value="1"/>
</dbReference>
<dbReference type="InterPro" id="IPR050117">
    <property type="entry name" value="MAPK"/>
</dbReference>
<dbReference type="GO" id="GO:0004674">
    <property type="term" value="F:protein serine/threonine kinase activity"/>
    <property type="evidence" value="ECO:0007669"/>
    <property type="project" value="UniProtKB-KW"/>
</dbReference>
<feature type="compositionally biased region" description="Polar residues" evidence="4">
    <location>
        <begin position="1021"/>
        <end position="1031"/>
    </location>
</feature>
<feature type="region of interest" description="Disordered" evidence="4">
    <location>
        <begin position="743"/>
        <end position="770"/>
    </location>
</feature>
<feature type="compositionally biased region" description="Polar residues" evidence="4">
    <location>
        <begin position="936"/>
        <end position="945"/>
    </location>
</feature>
<feature type="compositionally biased region" description="Polar residues" evidence="4">
    <location>
        <begin position="1150"/>
        <end position="1162"/>
    </location>
</feature>
<feature type="compositionally biased region" description="Low complexity" evidence="4">
    <location>
        <begin position="743"/>
        <end position="760"/>
    </location>
</feature>
<dbReference type="Gene3D" id="1.10.510.10">
    <property type="entry name" value="Transferase(Phosphotransferase) domain 1"/>
    <property type="match status" value="1"/>
</dbReference>
<dbReference type="Pfam" id="PF00069">
    <property type="entry name" value="Pkinase"/>
    <property type="match status" value="1"/>
</dbReference>
<feature type="region of interest" description="Disordered" evidence="4">
    <location>
        <begin position="1112"/>
        <end position="1162"/>
    </location>
</feature>
<dbReference type="CDD" id="cd07830">
    <property type="entry name" value="STKc_MAK_like"/>
    <property type="match status" value="1"/>
</dbReference>
<dbReference type="InterPro" id="IPR008271">
    <property type="entry name" value="Ser/Thr_kinase_AS"/>
</dbReference>
<feature type="region of interest" description="Disordered" evidence="4">
    <location>
        <begin position="526"/>
        <end position="591"/>
    </location>
</feature>
<dbReference type="GO" id="GO:0005524">
    <property type="term" value="F:ATP binding"/>
    <property type="evidence" value="ECO:0007669"/>
    <property type="project" value="UniProtKB-KW"/>
</dbReference>
<organism evidence="6 7">
    <name type="scientific">Sporidiobolus salmonicolor</name>
    <name type="common">Yeast-like fungus</name>
    <name type="synonym">Sporobolomyces salmonicolor</name>
    <dbReference type="NCBI Taxonomy" id="5005"/>
    <lineage>
        <taxon>Eukaryota</taxon>
        <taxon>Fungi</taxon>
        <taxon>Dikarya</taxon>
        <taxon>Basidiomycota</taxon>
        <taxon>Pucciniomycotina</taxon>
        <taxon>Microbotryomycetes</taxon>
        <taxon>Sporidiobolales</taxon>
        <taxon>Sporidiobolaceae</taxon>
        <taxon>Sporobolomyces</taxon>
    </lineage>
</organism>
<dbReference type="OrthoDB" id="2158884at2759"/>
<evidence type="ECO:0000256" key="2">
    <source>
        <dbReference type="ARBA" id="ARBA00022741"/>
    </source>
</evidence>
<feature type="compositionally biased region" description="Basic and acidic residues" evidence="4">
    <location>
        <begin position="946"/>
        <end position="960"/>
    </location>
</feature>
<dbReference type="PROSITE" id="PS00108">
    <property type="entry name" value="PROTEIN_KINASE_ST"/>
    <property type="match status" value="1"/>
</dbReference>